<dbReference type="PANTHER" id="PTHR43248">
    <property type="entry name" value="2-SUCCINYL-6-HYDROXY-2,4-CYCLOHEXADIENE-1-CARBOXYLATE SYNTHASE"/>
    <property type="match status" value="1"/>
</dbReference>
<keyword evidence="2 5" id="KW-0732">Signal</keyword>
<dbReference type="InterPro" id="IPR000073">
    <property type="entry name" value="AB_hydrolase_1"/>
</dbReference>
<evidence type="ECO:0000256" key="2">
    <source>
        <dbReference type="ARBA" id="ARBA00022729"/>
    </source>
</evidence>
<organism evidence="8 9">
    <name type="scientific">Streptomyces edwardsiae</name>
    <dbReference type="NCBI Taxonomy" id="3075527"/>
    <lineage>
        <taxon>Bacteria</taxon>
        <taxon>Bacillati</taxon>
        <taxon>Actinomycetota</taxon>
        <taxon>Actinomycetes</taxon>
        <taxon>Kitasatosporales</taxon>
        <taxon>Streptomycetaceae</taxon>
        <taxon>Streptomyces</taxon>
    </lineage>
</organism>
<feature type="signal peptide" evidence="5">
    <location>
        <begin position="1"/>
        <end position="29"/>
    </location>
</feature>
<evidence type="ECO:0000313" key="8">
    <source>
        <dbReference type="EMBL" id="MDT0404964.1"/>
    </source>
</evidence>
<proteinExistence type="inferred from homology"/>
<evidence type="ECO:0000256" key="3">
    <source>
        <dbReference type="ARBA" id="ARBA00022801"/>
    </source>
</evidence>
<evidence type="ECO:0000256" key="4">
    <source>
        <dbReference type="SAM" id="MobiDB-lite"/>
    </source>
</evidence>
<protein>
    <submittedName>
        <fullName evidence="8">Alpha/beta hydrolase</fullName>
    </submittedName>
</protein>
<evidence type="ECO:0000313" key="9">
    <source>
        <dbReference type="Proteomes" id="UP001180503"/>
    </source>
</evidence>
<sequence length="492" mass="52665">MTPIMRNTVLTAVPAALLVALLPPLTAQAVPAPLAWGPCAGTTVSDPRQECATLRVPMDHADPDGPQISLAVSRIPAEKPDSRRGALLLIAGGPGGSSLNDPSGKGQKLPQDVRDTHDLIGFAPRGLAPSTPVDCGLEHGDLATSRLRPWPAPDGSVDGNMATARRMADACARHGGELIEHISTAGEARDIDRLRAALGERKISAWGVSYGTYVGAVYAQMFPHHTDRIVLDSVDDPDPARVNRAWLAAHEQGVEDTFPHFAAWASQPGNPDRLARRASDVRPLFLRLAARLDREPLPWPGANPEELNGNVLRQTMLDSLASPSRYPALAGLMRAAAQGTVPPAPQAPPEELLQNVVAVGSATLCNDVAWPTSQARYEKDVAESRATYPLTAGMPRNAMLCAAWPYPPREAPVRITDRGPSDILLVQNERDVNTPLAGAIRMREALGRRAVMVTVDSTGHDAYLANGNECGDRVASHYLATGERPTRDVYCR</sequence>
<feature type="region of interest" description="Disordered" evidence="4">
    <location>
        <begin position="91"/>
        <end position="110"/>
    </location>
</feature>
<evidence type="ECO:0000259" key="7">
    <source>
        <dbReference type="Pfam" id="PF08386"/>
    </source>
</evidence>
<dbReference type="InterPro" id="IPR029058">
    <property type="entry name" value="AB_hydrolase_fold"/>
</dbReference>
<feature type="domain" description="AB hydrolase-1" evidence="6">
    <location>
        <begin position="86"/>
        <end position="262"/>
    </location>
</feature>
<dbReference type="InterPro" id="IPR051601">
    <property type="entry name" value="Serine_prot/Carboxylest_S33"/>
</dbReference>
<dbReference type="InterPro" id="IPR013595">
    <property type="entry name" value="Pept_S33_TAP-like_C"/>
</dbReference>
<dbReference type="Pfam" id="PF00561">
    <property type="entry name" value="Abhydrolase_1"/>
    <property type="match status" value="1"/>
</dbReference>
<name>A0ABU2QKI2_9ACTN</name>
<gene>
    <name evidence="8" type="ORF">RM528_24300</name>
</gene>
<dbReference type="GO" id="GO:0016787">
    <property type="term" value="F:hydrolase activity"/>
    <property type="evidence" value="ECO:0007669"/>
    <property type="project" value="UniProtKB-KW"/>
</dbReference>
<comment type="caution">
    <text evidence="8">The sequence shown here is derived from an EMBL/GenBank/DDBJ whole genome shotgun (WGS) entry which is preliminary data.</text>
</comment>
<dbReference type="Gene3D" id="3.40.50.1820">
    <property type="entry name" value="alpha/beta hydrolase"/>
    <property type="match status" value="1"/>
</dbReference>
<reference evidence="9" key="1">
    <citation type="submission" date="2023-07" db="EMBL/GenBank/DDBJ databases">
        <title>30 novel species of actinomycetes from the DSMZ collection.</title>
        <authorList>
            <person name="Nouioui I."/>
        </authorList>
    </citation>
    <scope>NUCLEOTIDE SEQUENCE [LARGE SCALE GENOMIC DNA]</scope>
    <source>
        <strain evidence="9">DSM 41635</strain>
    </source>
</reference>
<dbReference type="SUPFAM" id="SSF53474">
    <property type="entry name" value="alpha/beta-Hydrolases"/>
    <property type="match status" value="1"/>
</dbReference>
<dbReference type="RefSeq" id="WP_311710799.1">
    <property type="nucleotide sequence ID" value="NZ_JAVRFB010000020.1"/>
</dbReference>
<keyword evidence="3 8" id="KW-0378">Hydrolase</keyword>
<dbReference type="PANTHER" id="PTHR43248:SF29">
    <property type="entry name" value="TRIPEPTIDYL AMINOPEPTIDASE"/>
    <property type="match status" value="1"/>
</dbReference>
<dbReference type="EMBL" id="JAVRFB010000020">
    <property type="protein sequence ID" value="MDT0404964.1"/>
    <property type="molecule type" value="Genomic_DNA"/>
</dbReference>
<evidence type="ECO:0000256" key="1">
    <source>
        <dbReference type="ARBA" id="ARBA00010088"/>
    </source>
</evidence>
<evidence type="ECO:0000256" key="5">
    <source>
        <dbReference type="SAM" id="SignalP"/>
    </source>
</evidence>
<dbReference type="Pfam" id="PF08386">
    <property type="entry name" value="Abhydrolase_4"/>
    <property type="match status" value="1"/>
</dbReference>
<feature type="domain" description="Peptidase S33 tripeptidyl aminopeptidase-like C-terminal" evidence="7">
    <location>
        <begin position="395"/>
        <end position="491"/>
    </location>
</feature>
<dbReference type="Proteomes" id="UP001180503">
    <property type="component" value="Unassembled WGS sequence"/>
</dbReference>
<accession>A0ABU2QKI2</accession>
<comment type="similarity">
    <text evidence="1">Belongs to the peptidase S33 family.</text>
</comment>
<feature type="chain" id="PRO_5046785661" evidence="5">
    <location>
        <begin position="30"/>
        <end position="492"/>
    </location>
</feature>
<evidence type="ECO:0000259" key="6">
    <source>
        <dbReference type="Pfam" id="PF00561"/>
    </source>
</evidence>